<dbReference type="RefSeq" id="WP_067428490.1">
    <property type="nucleotide sequence ID" value="NZ_CP016438.1"/>
</dbReference>
<dbReference type="KEGG" id="sls:SLINC_1519"/>
<feature type="signal peptide" evidence="2">
    <location>
        <begin position="1"/>
        <end position="20"/>
    </location>
</feature>
<accession>A0A1B1M5P3</accession>
<evidence type="ECO:0000313" key="3">
    <source>
        <dbReference type="EMBL" id="ANS63743.1"/>
    </source>
</evidence>
<dbReference type="EMBL" id="CP016438">
    <property type="protein sequence ID" value="ANS63743.1"/>
    <property type="molecule type" value="Genomic_DNA"/>
</dbReference>
<sequence>MHRTTTTATLLVTVAVSALAGCVTIQRPPASGPPAAPSQPSAPRPDGPSEPQIVQAPAREALEMIGPSRRPTPTASTTATQGAAPSLRARPQQPPRSHPSHPERPRPRGPEARHPGRPHVEIPDVARTIPRNQQDVCALGKQYGKWRADSPEAMICEQTYVR</sequence>
<keyword evidence="3" id="KW-0449">Lipoprotein</keyword>
<gene>
    <name evidence="3" type="ORF">SLINC_1519</name>
</gene>
<evidence type="ECO:0000256" key="1">
    <source>
        <dbReference type="SAM" id="MobiDB-lite"/>
    </source>
</evidence>
<proteinExistence type="predicted"/>
<dbReference type="PATRIC" id="fig|1915.4.peg.1727"/>
<dbReference type="AlphaFoldDB" id="A0A1B1M5P3"/>
<name>A0A1B1M5P3_STRLN</name>
<evidence type="ECO:0000256" key="2">
    <source>
        <dbReference type="SAM" id="SignalP"/>
    </source>
</evidence>
<dbReference type="PROSITE" id="PS51257">
    <property type="entry name" value="PROKAR_LIPOPROTEIN"/>
    <property type="match status" value="1"/>
</dbReference>
<dbReference type="Proteomes" id="UP000092598">
    <property type="component" value="Chromosome"/>
</dbReference>
<protein>
    <submittedName>
        <fullName evidence="3">Lipoprotein</fullName>
    </submittedName>
</protein>
<reference evidence="3 4" key="1">
    <citation type="submission" date="2016-07" db="EMBL/GenBank/DDBJ databases">
        <title>Enhancement of antibiotic productionsby engineered nitrateutilization in actinobacteria.</title>
        <authorList>
            <person name="Meng S.C."/>
        </authorList>
    </citation>
    <scope>NUCLEOTIDE SEQUENCE [LARGE SCALE GENOMIC DNA]</scope>
    <source>
        <strain evidence="3 4">NRRL 2936</strain>
    </source>
</reference>
<keyword evidence="2" id="KW-0732">Signal</keyword>
<feature type="region of interest" description="Disordered" evidence="1">
    <location>
        <begin position="26"/>
        <end position="128"/>
    </location>
</feature>
<keyword evidence="4" id="KW-1185">Reference proteome</keyword>
<feature type="compositionally biased region" description="Basic and acidic residues" evidence="1">
    <location>
        <begin position="100"/>
        <end position="124"/>
    </location>
</feature>
<dbReference type="OrthoDB" id="4338732at2"/>
<feature type="chain" id="PRO_5043411037" evidence="2">
    <location>
        <begin position="21"/>
        <end position="162"/>
    </location>
</feature>
<feature type="compositionally biased region" description="Low complexity" evidence="1">
    <location>
        <begin position="66"/>
        <end position="91"/>
    </location>
</feature>
<feature type="compositionally biased region" description="Pro residues" evidence="1">
    <location>
        <begin position="30"/>
        <end position="48"/>
    </location>
</feature>
<organism evidence="3 4">
    <name type="scientific">Streptomyces lincolnensis</name>
    <dbReference type="NCBI Taxonomy" id="1915"/>
    <lineage>
        <taxon>Bacteria</taxon>
        <taxon>Bacillati</taxon>
        <taxon>Actinomycetota</taxon>
        <taxon>Actinomycetes</taxon>
        <taxon>Kitasatosporales</taxon>
        <taxon>Streptomycetaceae</taxon>
        <taxon>Streptomyces</taxon>
    </lineage>
</organism>
<evidence type="ECO:0000313" key="4">
    <source>
        <dbReference type="Proteomes" id="UP000092598"/>
    </source>
</evidence>